<gene>
    <name evidence="1" type="ORF">CHU95_06460</name>
</gene>
<proteinExistence type="predicted"/>
<reference evidence="1 2" key="1">
    <citation type="submission" date="2017-07" db="EMBL/GenBank/DDBJ databases">
        <title>Niveispirillum cyanobacteriorum sp. nov., isolated from cyanobacterial aggregates in a eutrophic lake.</title>
        <authorList>
            <person name="Cai H."/>
        </authorList>
    </citation>
    <scope>NUCLEOTIDE SEQUENCE [LARGE SCALE GENOMIC DNA]</scope>
    <source>
        <strain evidence="2">TH1-14</strain>
    </source>
</reference>
<keyword evidence="2" id="KW-1185">Reference proteome</keyword>
<dbReference type="Proteomes" id="UP000216998">
    <property type="component" value="Unassembled WGS sequence"/>
</dbReference>
<comment type="caution">
    <text evidence="1">The sequence shown here is derived from an EMBL/GenBank/DDBJ whole genome shotgun (WGS) entry which is preliminary data.</text>
</comment>
<evidence type="ECO:0000313" key="2">
    <source>
        <dbReference type="Proteomes" id="UP000216998"/>
    </source>
</evidence>
<dbReference type="OrthoDB" id="7062678at2"/>
<organism evidence="1 2">
    <name type="scientific">Niveispirillum lacus</name>
    <dbReference type="NCBI Taxonomy" id="1981099"/>
    <lineage>
        <taxon>Bacteria</taxon>
        <taxon>Pseudomonadati</taxon>
        <taxon>Pseudomonadota</taxon>
        <taxon>Alphaproteobacteria</taxon>
        <taxon>Rhodospirillales</taxon>
        <taxon>Azospirillaceae</taxon>
        <taxon>Niveispirillum</taxon>
    </lineage>
</organism>
<name>A0A255Z5Y0_9PROT</name>
<sequence>MPVLAPPPAEARPTDPNRTACFAVLADPDPGSLPRVLEFFAKRGLVPASVQARHFEAEECLHVDVQVRTLTRDESDYIARCLRAQPLVRQVLTSERHRALEADALSA</sequence>
<dbReference type="AlphaFoldDB" id="A0A255Z5Y0"/>
<evidence type="ECO:0008006" key="3">
    <source>
        <dbReference type="Google" id="ProtNLM"/>
    </source>
</evidence>
<evidence type="ECO:0000313" key="1">
    <source>
        <dbReference type="EMBL" id="OYQ36030.1"/>
    </source>
</evidence>
<accession>A0A255Z5Y0</accession>
<protein>
    <recommendedName>
        <fullName evidence="3">ACT domain-containing protein</fullName>
    </recommendedName>
</protein>
<dbReference type="EMBL" id="NOXU01000024">
    <property type="protein sequence ID" value="OYQ36030.1"/>
    <property type="molecule type" value="Genomic_DNA"/>
</dbReference>